<reference evidence="2" key="1">
    <citation type="submission" date="2022-10" db="EMBL/GenBank/DDBJ databases">
        <authorList>
            <person name="Chen Y."/>
            <person name="Dougan E. K."/>
            <person name="Chan C."/>
            <person name="Rhodes N."/>
            <person name="Thang M."/>
        </authorList>
    </citation>
    <scope>NUCLEOTIDE SEQUENCE</scope>
</reference>
<dbReference type="AlphaFoldDB" id="A0A9P1FQQ8"/>
<dbReference type="EMBL" id="CAMXCT030000931">
    <property type="protein sequence ID" value="CAL4772200.1"/>
    <property type="molecule type" value="Genomic_DNA"/>
</dbReference>
<name>A0A9P1FQQ8_9DINO</name>
<dbReference type="EMBL" id="CAMXCT020000931">
    <property type="protein sequence ID" value="CAL1138263.1"/>
    <property type="molecule type" value="Genomic_DNA"/>
</dbReference>
<evidence type="ECO:0000313" key="4">
    <source>
        <dbReference type="Proteomes" id="UP001152797"/>
    </source>
</evidence>
<dbReference type="EMBL" id="CAMXCT010000931">
    <property type="protein sequence ID" value="CAI3984888.1"/>
    <property type="molecule type" value="Genomic_DNA"/>
</dbReference>
<gene>
    <name evidence="2" type="ORF">C1SCF055_LOCUS12388</name>
</gene>
<proteinExistence type="predicted"/>
<comment type="caution">
    <text evidence="2">The sequence shown here is derived from an EMBL/GenBank/DDBJ whole genome shotgun (WGS) entry which is preliminary data.</text>
</comment>
<sequence length="122" mass="14141">KVTPAIRKRVKKSKKTVRKYSKNGRTRVSGIASVLRKSQVYPIGFGRAVRDHHMKWMKSPGSVETIRRALYRPEGGLNIDPSWKPMKAPYRWRHARLSELTDFLNSEKKAGRYHPLIQEGLD</sequence>
<dbReference type="Proteomes" id="UP001152797">
    <property type="component" value="Unassembled WGS sequence"/>
</dbReference>
<evidence type="ECO:0000313" key="3">
    <source>
        <dbReference type="EMBL" id="CAL4772200.1"/>
    </source>
</evidence>
<accession>A0A9P1FQQ8</accession>
<feature type="region of interest" description="Disordered" evidence="1">
    <location>
        <begin position="1"/>
        <end position="23"/>
    </location>
</feature>
<reference evidence="3 4" key="2">
    <citation type="submission" date="2024-05" db="EMBL/GenBank/DDBJ databases">
        <authorList>
            <person name="Chen Y."/>
            <person name="Shah S."/>
            <person name="Dougan E. K."/>
            <person name="Thang M."/>
            <person name="Chan C."/>
        </authorList>
    </citation>
    <scope>NUCLEOTIDE SEQUENCE [LARGE SCALE GENOMIC DNA]</scope>
</reference>
<evidence type="ECO:0000256" key="1">
    <source>
        <dbReference type="SAM" id="MobiDB-lite"/>
    </source>
</evidence>
<keyword evidence="4" id="KW-1185">Reference proteome</keyword>
<protein>
    <submittedName>
        <fullName evidence="2">Uncharacterized protein</fullName>
    </submittedName>
</protein>
<evidence type="ECO:0000313" key="2">
    <source>
        <dbReference type="EMBL" id="CAI3984888.1"/>
    </source>
</evidence>
<dbReference type="OrthoDB" id="438880at2759"/>
<organism evidence="2">
    <name type="scientific">Cladocopium goreaui</name>
    <dbReference type="NCBI Taxonomy" id="2562237"/>
    <lineage>
        <taxon>Eukaryota</taxon>
        <taxon>Sar</taxon>
        <taxon>Alveolata</taxon>
        <taxon>Dinophyceae</taxon>
        <taxon>Suessiales</taxon>
        <taxon>Symbiodiniaceae</taxon>
        <taxon>Cladocopium</taxon>
    </lineage>
</organism>
<feature type="non-terminal residue" evidence="2">
    <location>
        <position position="122"/>
    </location>
</feature>